<gene>
    <name evidence="1" type="ORF">JAO82_07760</name>
</gene>
<dbReference type="GO" id="GO:0003887">
    <property type="term" value="F:DNA-directed DNA polymerase activity"/>
    <property type="evidence" value="ECO:0007669"/>
    <property type="project" value="InterPro"/>
</dbReference>
<dbReference type="Gene3D" id="3.40.50.10110">
    <property type="entry name" value="DNA polymerase III subunit chi"/>
    <property type="match status" value="1"/>
</dbReference>
<accession>A0A934HKI4</accession>
<evidence type="ECO:0000313" key="1">
    <source>
        <dbReference type="EMBL" id="MBI6629778.1"/>
    </source>
</evidence>
<name>A0A934HKI4_9RHOB</name>
<dbReference type="PANTHER" id="PTHR38767:SF1">
    <property type="entry name" value="DNA POLYMERASE III SUBUNIT CHI"/>
    <property type="match status" value="1"/>
</dbReference>
<evidence type="ECO:0000313" key="2">
    <source>
        <dbReference type="Proteomes" id="UP000613255"/>
    </source>
</evidence>
<dbReference type="GO" id="GO:0006260">
    <property type="term" value="P:DNA replication"/>
    <property type="evidence" value="ECO:0007669"/>
    <property type="project" value="InterPro"/>
</dbReference>
<proteinExistence type="predicted"/>
<reference evidence="1" key="1">
    <citation type="submission" date="2020-12" db="EMBL/GenBank/DDBJ databases">
        <title>Pontibaca salina gen. nov., sp. nov., isolated from marine sediment.</title>
        <authorList>
            <person name="Bo J."/>
            <person name="Wang S."/>
            <person name="Song X."/>
            <person name="Du Z."/>
        </authorList>
    </citation>
    <scope>NUCLEOTIDE SEQUENCE</scope>
    <source>
        <strain evidence="1">S1109L</strain>
    </source>
</reference>
<protein>
    <submittedName>
        <fullName evidence="1">DNA polymerase III subunit chi</fullName>
    </submittedName>
</protein>
<dbReference type="EMBL" id="JAEIJD010000005">
    <property type="protein sequence ID" value="MBI6629778.1"/>
    <property type="molecule type" value="Genomic_DNA"/>
</dbReference>
<sequence>MGEAYFYHLTRRPLEATLPTLLTRARQQGWRVEVRGRDAARMAWLDEQLWLEPKDAFLPHGIAGGPHDADQPILLTTGGGAANNPQCVMSVDGAEIAPDEVIARERVCVVFDGNDDTALAAARVQWKTLTDAGCGAQYWSEESGRWEMKAQREASS</sequence>
<dbReference type="Pfam" id="PF04364">
    <property type="entry name" value="DNA_pol3_chi"/>
    <property type="match status" value="1"/>
</dbReference>
<dbReference type="NCBIfam" id="NF004347">
    <property type="entry name" value="PRK05728.1-4"/>
    <property type="match status" value="1"/>
</dbReference>
<dbReference type="SUPFAM" id="SSF102400">
    <property type="entry name" value="DNA polymerase III chi subunit"/>
    <property type="match status" value="1"/>
</dbReference>
<dbReference type="Proteomes" id="UP000613255">
    <property type="component" value="Unassembled WGS sequence"/>
</dbReference>
<dbReference type="InterPro" id="IPR007459">
    <property type="entry name" value="DNA_pol3_chi"/>
</dbReference>
<dbReference type="RefSeq" id="WP_198685803.1">
    <property type="nucleotide sequence ID" value="NZ_JAEIJD010000005.1"/>
</dbReference>
<dbReference type="GO" id="GO:0003677">
    <property type="term" value="F:DNA binding"/>
    <property type="evidence" value="ECO:0007669"/>
    <property type="project" value="InterPro"/>
</dbReference>
<dbReference type="PANTHER" id="PTHR38767">
    <property type="entry name" value="DNA POLYMERASE III SUBUNIT CHI"/>
    <property type="match status" value="1"/>
</dbReference>
<comment type="caution">
    <text evidence="1">The sequence shown here is derived from an EMBL/GenBank/DDBJ whole genome shotgun (WGS) entry which is preliminary data.</text>
</comment>
<dbReference type="AlphaFoldDB" id="A0A934HKI4"/>
<keyword evidence="2" id="KW-1185">Reference proteome</keyword>
<organism evidence="1 2">
    <name type="scientific">Pontibaca salina</name>
    <dbReference type="NCBI Taxonomy" id="2795731"/>
    <lineage>
        <taxon>Bacteria</taxon>
        <taxon>Pseudomonadati</taxon>
        <taxon>Pseudomonadota</taxon>
        <taxon>Alphaproteobacteria</taxon>
        <taxon>Rhodobacterales</taxon>
        <taxon>Roseobacteraceae</taxon>
        <taxon>Pontibaca</taxon>
    </lineage>
</organism>
<dbReference type="InterPro" id="IPR036768">
    <property type="entry name" value="PolIII_chi_sf"/>
</dbReference>
<dbReference type="GO" id="GO:0032298">
    <property type="term" value="P:positive regulation of DNA-templated DNA replication initiation"/>
    <property type="evidence" value="ECO:0007669"/>
    <property type="project" value="TreeGrafter"/>
</dbReference>